<dbReference type="InterPro" id="IPR005158">
    <property type="entry name" value="BTAD"/>
</dbReference>
<organism evidence="3 4">
    <name type="scientific">Micromonospora trifolii</name>
    <dbReference type="NCBI Taxonomy" id="2911208"/>
    <lineage>
        <taxon>Bacteria</taxon>
        <taxon>Bacillati</taxon>
        <taxon>Actinomycetota</taxon>
        <taxon>Actinomycetes</taxon>
        <taxon>Micromonosporales</taxon>
        <taxon>Micromonosporaceae</taxon>
        <taxon>Micromonospora</taxon>
    </lineage>
</organism>
<evidence type="ECO:0000256" key="1">
    <source>
        <dbReference type="SAM" id="MobiDB-lite"/>
    </source>
</evidence>
<feature type="region of interest" description="Disordered" evidence="1">
    <location>
        <begin position="116"/>
        <end position="152"/>
    </location>
</feature>
<name>A0ABS9N945_9ACTN</name>
<dbReference type="RefSeq" id="WP_238681125.1">
    <property type="nucleotide sequence ID" value="NZ_JAKKFD010000044.1"/>
</dbReference>
<feature type="domain" description="Bacterial transcriptional activator" evidence="2">
    <location>
        <begin position="534"/>
        <end position="665"/>
    </location>
</feature>
<proteinExistence type="predicted"/>
<dbReference type="PANTHER" id="PTHR35807">
    <property type="entry name" value="TRANSCRIPTIONAL REGULATOR REDD-RELATED"/>
    <property type="match status" value="1"/>
</dbReference>
<reference evidence="3 4" key="1">
    <citation type="submission" date="2022-01" db="EMBL/GenBank/DDBJ databases">
        <authorList>
            <person name="Riesco R."/>
            <person name="Trujillo M.E."/>
        </authorList>
    </citation>
    <scope>NUCLEOTIDE SEQUENCE [LARGE SCALE GENOMIC DNA]</scope>
    <source>
        <strain evidence="3 4">NIE79</strain>
    </source>
</reference>
<keyword evidence="4" id="KW-1185">Reference proteome</keyword>
<feature type="region of interest" description="Disordered" evidence="1">
    <location>
        <begin position="393"/>
        <end position="434"/>
    </location>
</feature>
<dbReference type="SMART" id="SM01043">
    <property type="entry name" value="BTAD"/>
    <property type="match status" value="1"/>
</dbReference>
<feature type="compositionally biased region" description="Low complexity" evidence="1">
    <location>
        <begin position="128"/>
        <end position="142"/>
    </location>
</feature>
<accession>A0ABS9N945</accession>
<dbReference type="InterPro" id="IPR011990">
    <property type="entry name" value="TPR-like_helical_dom_sf"/>
</dbReference>
<comment type="caution">
    <text evidence="3">The sequence shown here is derived from an EMBL/GenBank/DDBJ whole genome shotgun (WGS) entry which is preliminary data.</text>
</comment>
<dbReference type="EMBL" id="JAKKFD010000044">
    <property type="protein sequence ID" value="MCG5446200.1"/>
    <property type="molecule type" value="Genomic_DNA"/>
</dbReference>
<dbReference type="InterPro" id="IPR036388">
    <property type="entry name" value="WH-like_DNA-bd_sf"/>
</dbReference>
<dbReference type="InterPro" id="IPR051677">
    <property type="entry name" value="AfsR-DnrI-RedD_regulator"/>
</dbReference>
<protein>
    <recommendedName>
        <fullName evidence="2">Bacterial transcriptional activator domain-containing protein</fullName>
    </recommendedName>
</protein>
<dbReference type="Gene3D" id="1.10.10.10">
    <property type="entry name" value="Winged helix-like DNA-binding domain superfamily/Winged helix DNA-binding domain"/>
    <property type="match status" value="1"/>
</dbReference>
<gene>
    <name evidence="3" type="ORF">NIE79_004768</name>
</gene>
<feature type="compositionally biased region" description="Pro residues" evidence="1">
    <location>
        <begin position="396"/>
        <end position="407"/>
    </location>
</feature>
<evidence type="ECO:0000313" key="4">
    <source>
        <dbReference type="Proteomes" id="UP001201629"/>
    </source>
</evidence>
<dbReference type="Gene3D" id="1.25.40.10">
    <property type="entry name" value="Tetratricopeptide repeat domain"/>
    <property type="match status" value="1"/>
</dbReference>
<evidence type="ECO:0000259" key="2">
    <source>
        <dbReference type="SMART" id="SM01043"/>
    </source>
</evidence>
<evidence type="ECO:0000313" key="3">
    <source>
        <dbReference type="EMBL" id="MCG5446200.1"/>
    </source>
</evidence>
<dbReference type="Proteomes" id="UP001201629">
    <property type="component" value="Unassembled WGS sequence"/>
</dbReference>
<sequence>MRWPRQLMSLLVVLALLAGPPAVLLFLIGPPVSGWPRTKQIEAWVQQPLTEETLTAALTTGAWLLWLLLAYTVTVRAVTRLHATAAWLRHVPLPTPWQATASGMAGAAVFGITTHPVTTAAPQPPPSSAAGTPGQPAAATPTPDDRAVSDGGILVPGGWLPRDTAESVAAAAALLWLRRRRDYRPRPLTPNAPDEAQTPRLPPAVTAVQAALADAPAASHAPAPTDSFTALVEVLPTGGVGLTGPGTLPIGRGLLLTAVLAGHRHPAPTVVVTRAALTDLLGPDAEPLGERLPQLTIAEDPGDAIRIVEGVDPPRMVILVGDDGDADDVTHLAGVTAANGGRLVVLGGWPTGETWHAAPTGRLHDPTHPDNPAPRLCVLDQVTAVDLLTVIAHPEPTTPSPAPPRTPLPSAATPKPRVPRQSTRGTPHRPPAATHQRLHLRVLGEPTLLIDGEPLTIRRSAAVQILAFLAAHPTGADTRELTAAIWPGLPRSSLTGRLYTTLSDLRGAIRSASGLPVIEHTDDRYRLNPAQVDVDLWHLHAAVHQAAATVTDTTAAWRAVRDAYPADLAAGRTWPWLDPIREVTRRRVIDTCAALADCENDPQRALVLLQGGVDIDPYNADLHERLVTTLTVLGDREAADQLHNRYLRTLAQAGIDNESLGHRATRSTTAQPEPALHSWEHRSTHIPLN</sequence>
<feature type="region of interest" description="Disordered" evidence="1">
    <location>
        <begin position="658"/>
        <end position="689"/>
    </location>
</feature>